<evidence type="ECO:0000313" key="12">
    <source>
        <dbReference type="Proteomes" id="UP000034816"/>
    </source>
</evidence>
<evidence type="ECO:0000256" key="5">
    <source>
        <dbReference type="ARBA" id="ARBA00022840"/>
    </source>
</evidence>
<keyword evidence="5 10" id="KW-0067">ATP-binding</keyword>
<evidence type="ECO:0000256" key="10">
    <source>
        <dbReference type="RuleBase" id="RU363036"/>
    </source>
</evidence>
<organism evidence="11 12">
    <name type="scientific">candidate division WS6 bacterium GW2011_GWF1_35_23</name>
    <dbReference type="NCBI Taxonomy" id="1619097"/>
    <lineage>
        <taxon>Bacteria</taxon>
        <taxon>Candidatus Dojkabacteria</taxon>
    </lineage>
</organism>
<evidence type="ECO:0000256" key="2">
    <source>
        <dbReference type="ARBA" id="ARBA00013161"/>
    </source>
</evidence>
<accession>A0A0G0C622</accession>
<dbReference type="InterPro" id="IPR014729">
    <property type="entry name" value="Rossmann-like_a/b/a_fold"/>
</dbReference>
<evidence type="ECO:0000256" key="6">
    <source>
        <dbReference type="ARBA" id="ARBA00022917"/>
    </source>
</evidence>
<gene>
    <name evidence="11" type="ORF">UR73_C0026G0001</name>
</gene>
<dbReference type="GO" id="GO:0005524">
    <property type="term" value="F:ATP binding"/>
    <property type="evidence" value="ECO:0007669"/>
    <property type="project" value="UniProtKB-KW"/>
</dbReference>
<dbReference type="SUPFAM" id="SSF52374">
    <property type="entry name" value="Nucleotidylyl transferase"/>
    <property type="match status" value="1"/>
</dbReference>
<evidence type="ECO:0000256" key="8">
    <source>
        <dbReference type="ARBA" id="ARBA00049929"/>
    </source>
</evidence>
<dbReference type="FunFam" id="1.10.240.10:FF:000005">
    <property type="entry name" value="Tryptophan--tRNA ligase"/>
    <property type="match status" value="1"/>
</dbReference>
<sequence>RILTGDRATGATFPIAAYIGTLKNRIERQDEYESFIFIADYHALTTHSENVSQIKENTLGLLKTYLSLGLKPESVTFYRQSRIPQIFRLHVILSMLTKMPELERQPMLKEKLALGYKLTYGLMGYPVLMASDILIMNSDLVPVGKDNEAHVEMAKDLALKFNSIYGDVFNIPKGLIGDIVVGLDGQGKSGKSTGGIYFTDDTETVRKKVMSMYTDPGRIHPNDPGKVEGNPVFIYHDYFNPNTEEVRILKERYQKGTVGDVEVKTKLFDAIEAFLIPIRDKRAEVESLGDDYLIKILEKGEERARKVASETEEKVLAAMGF</sequence>
<dbReference type="PANTHER" id="PTHR43766:SF1">
    <property type="entry name" value="TRYPTOPHAN--TRNA LIGASE, MITOCHONDRIAL"/>
    <property type="match status" value="1"/>
</dbReference>
<evidence type="ECO:0000256" key="7">
    <source>
        <dbReference type="ARBA" id="ARBA00023146"/>
    </source>
</evidence>
<feature type="non-terminal residue" evidence="11">
    <location>
        <position position="1"/>
    </location>
</feature>
<dbReference type="PANTHER" id="PTHR43766">
    <property type="entry name" value="TRYPTOPHAN--TRNA LIGASE, MITOCHONDRIAL"/>
    <property type="match status" value="1"/>
</dbReference>
<keyword evidence="6 10" id="KW-0648">Protein biosynthesis</keyword>
<dbReference type="NCBIfam" id="TIGR00233">
    <property type="entry name" value="trpS"/>
    <property type="match status" value="1"/>
</dbReference>
<comment type="catalytic activity">
    <reaction evidence="8">
        <text>tRNA(Trp) + L-tryptophan + ATP = L-tryptophyl-tRNA(Trp) + AMP + diphosphate + H(+)</text>
        <dbReference type="Rhea" id="RHEA:24080"/>
        <dbReference type="Rhea" id="RHEA-COMP:9671"/>
        <dbReference type="Rhea" id="RHEA-COMP:9705"/>
        <dbReference type="ChEBI" id="CHEBI:15378"/>
        <dbReference type="ChEBI" id="CHEBI:30616"/>
        <dbReference type="ChEBI" id="CHEBI:33019"/>
        <dbReference type="ChEBI" id="CHEBI:57912"/>
        <dbReference type="ChEBI" id="CHEBI:78442"/>
        <dbReference type="ChEBI" id="CHEBI:78535"/>
        <dbReference type="ChEBI" id="CHEBI:456215"/>
        <dbReference type="EC" id="6.1.1.2"/>
    </reaction>
</comment>
<keyword evidence="7 10" id="KW-0030">Aminoacyl-tRNA synthetase</keyword>
<dbReference type="GO" id="GO:0005829">
    <property type="term" value="C:cytosol"/>
    <property type="evidence" value="ECO:0007669"/>
    <property type="project" value="TreeGrafter"/>
</dbReference>
<dbReference type="EC" id="6.1.1.2" evidence="2 9"/>
<dbReference type="Gene3D" id="1.10.240.10">
    <property type="entry name" value="Tyrosyl-Transfer RNA Synthetase"/>
    <property type="match status" value="1"/>
</dbReference>
<keyword evidence="3 10" id="KW-0436">Ligase</keyword>
<dbReference type="Gene3D" id="3.40.50.620">
    <property type="entry name" value="HUPs"/>
    <property type="match status" value="1"/>
</dbReference>
<dbReference type="CDD" id="cd00806">
    <property type="entry name" value="TrpRS_core"/>
    <property type="match status" value="1"/>
</dbReference>
<dbReference type="GO" id="GO:0004830">
    <property type="term" value="F:tryptophan-tRNA ligase activity"/>
    <property type="evidence" value="ECO:0007669"/>
    <property type="project" value="UniProtKB-UniRule"/>
</dbReference>
<dbReference type="PATRIC" id="fig|1619097.3.peg.253"/>
<comment type="similarity">
    <text evidence="1 10">Belongs to the class-I aminoacyl-tRNA synthetase family.</text>
</comment>
<comment type="caution">
    <text evidence="11">The sequence shown here is derived from an EMBL/GenBank/DDBJ whole genome shotgun (WGS) entry which is preliminary data.</text>
</comment>
<proteinExistence type="inferred from homology"/>
<evidence type="ECO:0000256" key="9">
    <source>
        <dbReference type="NCBIfam" id="TIGR00233"/>
    </source>
</evidence>
<reference evidence="11 12" key="1">
    <citation type="journal article" date="2015" name="Nature">
        <title>rRNA introns, odd ribosomes, and small enigmatic genomes across a large radiation of phyla.</title>
        <authorList>
            <person name="Brown C.T."/>
            <person name="Hug L.A."/>
            <person name="Thomas B.C."/>
            <person name="Sharon I."/>
            <person name="Castelle C.J."/>
            <person name="Singh A."/>
            <person name="Wilkins M.J."/>
            <person name="Williams K.H."/>
            <person name="Banfield J.F."/>
        </authorList>
    </citation>
    <scope>NUCLEOTIDE SEQUENCE [LARGE SCALE GENOMIC DNA]</scope>
</reference>
<evidence type="ECO:0000256" key="4">
    <source>
        <dbReference type="ARBA" id="ARBA00022741"/>
    </source>
</evidence>
<dbReference type="InterPro" id="IPR050203">
    <property type="entry name" value="Trp-tRNA_synthetase"/>
</dbReference>
<dbReference type="InterPro" id="IPR002305">
    <property type="entry name" value="aa-tRNA-synth_Ic"/>
</dbReference>
<dbReference type="EMBL" id="LBQH01000026">
    <property type="protein sequence ID" value="KKP76718.1"/>
    <property type="molecule type" value="Genomic_DNA"/>
</dbReference>
<dbReference type="AlphaFoldDB" id="A0A0G0C622"/>
<evidence type="ECO:0000256" key="3">
    <source>
        <dbReference type="ARBA" id="ARBA00022598"/>
    </source>
</evidence>
<dbReference type="PRINTS" id="PR01039">
    <property type="entry name" value="TRNASYNTHTRP"/>
</dbReference>
<dbReference type="GO" id="GO:0006436">
    <property type="term" value="P:tryptophanyl-tRNA aminoacylation"/>
    <property type="evidence" value="ECO:0007669"/>
    <property type="project" value="UniProtKB-UniRule"/>
</dbReference>
<protein>
    <recommendedName>
        <fullName evidence="2 9">Tryptophan--tRNA ligase</fullName>
        <ecNumber evidence="2 9">6.1.1.2</ecNumber>
    </recommendedName>
</protein>
<evidence type="ECO:0000256" key="1">
    <source>
        <dbReference type="ARBA" id="ARBA00005594"/>
    </source>
</evidence>
<dbReference type="Proteomes" id="UP000034816">
    <property type="component" value="Unassembled WGS sequence"/>
</dbReference>
<evidence type="ECO:0000313" key="11">
    <source>
        <dbReference type="EMBL" id="KKP76718.1"/>
    </source>
</evidence>
<dbReference type="Pfam" id="PF00579">
    <property type="entry name" value="tRNA-synt_1b"/>
    <property type="match status" value="1"/>
</dbReference>
<name>A0A0G0C622_9BACT</name>
<dbReference type="InterPro" id="IPR002306">
    <property type="entry name" value="Trp-tRNA-ligase"/>
</dbReference>
<keyword evidence="4 10" id="KW-0547">Nucleotide-binding</keyword>